<feature type="compositionally biased region" description="Acidic residues" evidence="1">
    <location>
        <begin position="12"/>
        <end position="25"/>
    </location>
</feature>
<dbReference type="OrthoDB" id="3254080at2759"/>
<proteinExistence type="predicted"/>
<dbReference type="EMBL" id="JADNYJ010000036">
    <property type="protein sequence ID" value="KAF8902335.1"/>
    <property type="molecule type" value="Genomic_DNA"/>
</dbReference>
<reference evidence="2" key="1">
    <citation type="submission" date="2020-11" db="EMBL/GenBank/DDBJ databases">
        <authorList>
            <consortium name="DOE Joint Genome Institute"/>
            <person name="Ahrendt S."/>
            <person name="Riley R."/>
            <person name="Andreopoulos W."/>
            <person name="LaButti K."/>
            <person name="Pangilinan J."/>
            <person name="Ruiz-duenas F.J."/>
            <person name="Barrasa J.M."/>
            <person name="Sanchez-Garcia M."/>
            <person name="Camarero S."/>
            <person name="Miyauchi S."/>
            <person name="Serrano A."/>
            <person name="Linde D."/>
            <person name="Babiker R."/>
            <person name="Drula E."/>
            <person name="Ayuso-Fernandez I."/>
            <person name="Pacheco R."/>
            <person name="Padilla G."/>
            <person name="Ferreira P."/>
            <person name="Barriuso J."/>
            <person name="Kellner H."/>
            <person name="Castanera R."/>
            <person name="Alfaro M."/>
            <person name="Ramirez L."/>
            <person name="Pisabarro A.G."/>
            <person name="Kuo A."/>
            <person name="Tritt A."/>
            <person name="Lipzen A."/>
            <person name="He G."/>
            <person name="Yan M."/>
            <person name="Ng V."/>
            <person name="Cullen D."/>
            <person name="Martin F."/>
            <person name="Rosso M.-N."/>
            <person name="Henrissat B."/>
            <person name="Hibbett D."/>
            <person name="Martinez A.T."/>
            <person name="Grigoriev I.V."/>
        </authorList>
    </citation>
    <scope>NUCLEOTIDE SEQUENCE</scope>
    <source>
        <strain evidence="2">AH 44721</strain>
    </source>
</reference>
<dbReference type="AlphaFoldDB" id="A0A9P5TN03"/>
<feature type="compositionally biased region" description="Basic residues" evidence="1">
    <location>
        <begin position="37"/>
        <end position="49"/>
    </location>
</feature>
<sequence>MGARGIRSDSDSPIEEEDDDEDDDIIEMRSSSSSRTRTPKPKATPKKPPRSQSKVSTASSSSSASTSTTNSFSSASSNSNSTRDTSTSSPSGSLSPSRRSKTPSSSTSTTSTARRSTLVNSAYRPGAYRRGAPPLVRTASEHAHVTIAPIAPTILKTGTWEEGFGDEGASDDNGFGVFGAAAPVWGWNEKRNEKRGGGGAVRVDLELRDARRGIIILMCPRGAIMLVLGAMERLLNWCMCRRLGAIIPWALESPSWSMMNILPEGTDTSQEKIMKRWK</sequence>
<feature type="compositionally biased region" description="Basic and acidic residues" evidence="1">
    <location>
        <begin position="1"/>
        <end position="10"/>
    </location>
</feature>
<feature type="compositionally biased region" description="Low complexity" evidence="1">
    <location>
        <begin position="50"/>
        <end position="118"/>
    </location>
</feature>
<name>A0A9P5TN03_GYMJU</name>
<dbReference type="Proteomes" id="UP000724874">
    <property type="component" value="Unassembled WGS sequence"/>
</dbReference>
<keyword evidence="3" id="KW-1185">Reference proteome</keyword>
<accession>A0A9P5TN03</accession>
<organism evidence="2 3">
    <name type="scientific">Gymnopilus junonius</name>
    <name type="common">Spectacular rustgill mushroom</name>
    <name type="synonym">Gymnopilus spectabilis subsp. junonius</name>
    <dbReference type="NCBI Taxonomy" id="109634"/>
    <lineage>
        <taxon>Eukaryota</taxon>
        <taxon>Fungi</taxon>
        <taxon>Dikarya</taxon>
        <taxon>Basidiomycota</taxon>
        <taxon>Agaricomycotina</taxon>
        <taxon>Agaricomycetes</taxon>
        <taxon>Agaricomycetidae</taxon>
        <taxon>Agaricales</taxon>
        <taxon>Agaricineae</taxon>
        <taxon>Hymenogastraceae</taxon>
        <taxon>Gymnopilus</taxon>
    </lineage>
</organism>
<protein>
    <submittedName>
        <fullName evidence="2">Uncharacterized protein</fullName>
    </submittedName>
</protein>
<evidence type="ECO:0000313" key="3">
    <source>
        <dbReference type="Proteomes" id="UP000724874"/>
    </source>
</evidence>
<comment type="caution">
    <text evidence="2">The sequence shown here is derived from an EMBL/GenBank/DDBJ whole genome shotgun (WGS) entry which is preliminary data.</text>
</comment>
<gene>
    <name evidence="2" type="ORF">CPB84DRAFT_857130</name>
</gene>
<evidence type="ECO:0000256" key="1">
    <source>
        <dbReference type="SAM" id="MobiDB-lite"/>
    </source>
</evidence>
<evidence type="ECO:0000313" key="2">
    <source>
        <dbReference type="EMBL" id="KAF8902335.1"/>
    </source>
</evidence>
<feature type="region of interest" description="Disordered" evidence="1">
    <location>
        <begin position="1"/>
        <end position="132"/>
    </location>
</feature>